<name>Q4DNM1_TRYCC</name>
<dbReference type="Proteomes" id="UP000002296">
    <property type="component" value="Unassembled WGS sequence"/>
</dbReference>
<accession>Q4DNM1</accession>
<feature type="domain" description="Trans-sialidase C-terminal" evidence="1">
    <location>
        <begin position="67"/>
        <end position="109"/>
    </location>
</feature>
<dbReference type="Gene3D" id="2.60.120.200">
    <property type="match status" value="1"/>
</dbReference>
<dbReference type="RefSeq" id="XP_815974.1">
    <property type="nucleotide sequence ID" value="XM_810881.1"/>
</dbReference>
<evidence type="ECO:0000259" key="1">
    <source>
        <dbReference type="Pfam" id="PF22925"/>
    </source>
</evidence>
<sequence>MDAAVSKLIANALLYSDGVLHLVGARHNEEKSSLFPVPLTEELQMTTSILRNWADVDASFSASPVSTVGLVEYLSNAGTANTWIDECRCVIATVTNGKNVTNGPEFTGQCYP</sequence>
<evidence type="ECO:0000313" key="2">
    <source>
        <dbReference type="EMBL" id="EAN94123.1"/>
    </source>
</evidence>
<keyword evidence="3" id="KW-1185">Reference proteome</keyword>
<evidence type="ECO:0000313" key="3">
    <source>
        <dbReference type="Proteomes" id="UP000002296"/>
    </source>
</evidence>
<dbReference type="InParanoid" id="Q4DNM1"/>
<dbReference type="PaxDb" id="353153-Q4DNM1"/>
<comment type="caution">
    <text evidence="2">The sequence shown here is derived from an EMBL/GenBank/DDBJ whole genome shotgun (WGS) entry which is preliminary data.</text>
</comment>
<proteinExistence type="predicted"/>
<dbReference type="SMR" id="Q4DNM1"/>
<reference evidence="2 3" key="1">
    <citation type="journal article" date="2005" name="Science">
        <title>The genome sequence of Trypanosoma cruzi, etiologic agent of Chagas disease.</title>
        <authorList>
            <person name="El-Sayed N.M."/>
            <person name="Myler P.J."/>
            <person name="Bartholomeu D.C."/>
            <person name="Nilsson D."/>
            <person name="Aggarwal G."/>
            <person name="Tran A.N."/>
            <person name="Ghedin E."/>
            <person name="Worthey E.A."/>
            <person name="Delcher A.L."/>
            <person name="Blandin G."/>
            <person name="Westenberger S.J."/>
            <person name="Caler E."/>
            <person name="Cerqueira G.C."/>
            <person name="Branche C."/>
            <person name="Haas B."/>
            <person name="Anupama A."/>
            <person name="Arner E."/>
            <person name="Aslund L."/>
            <person name="Attipoe P."/>
            <person name="Bontempi E."/>
            <person name="Bringaud F."/>
            <person name="Burton P."/>
            <person name="Cadag E."/>
            <person name="Campbell D.A."/>
            <person name="Carrington M."/>
            <person name="Crabtree J."/>
            <person name="Darban H."/>
            <person name="da Silveira J.F."/>
            <person name="de Jong P."/>
            <person name="Edwards K."/>
            <person name="Englund P.T."/>
            <person name="Fazelina G."/>
            <person name="Feldblyum T."/>
            <person name="Ferella M."/>
            <person name="Frasch A.C."/>
            <person name="Gull K."/>
            <person name="Horn D."/>
            <person name="Hou L."/>
            <person name="Huang Y."/>
            <person name="Kindlund E."/>
            <person name="Klingbeil M."/>
            <person name="Kluge S."/>
            <person name="Koo H."/>
            <person name="Lacerda D."/>
            <person name="Levin M.J."/>
            <person name="Lorenzi H."/>
            <person name="Louie T."/>
            <person name="Machado C.R."/>
            <person name="McCulloch R."/>
            <person name="McKenna A."/>
            <person name="Mizuno Y."/>
            <person name="Mottram J.C."/>
            <person name="Nelson S."/>
            <person name="Ochaya S."/>
            <person name="Osoegawa K."/>
            <person name="Pai G."/>
            <person name="Parsons M."/>
            <person name="Pentony M."/>
            <person name="Pettersson U."/>
            <person name="Pop M."/>
            <person name="Ramirez J.L."/>
            <person name="Rinta J."/>
            <person name="Robertson L."/>
            <person name="Salzberg S.L."/>
            <person name="Sanchez D.O."/>
            <person name="Seyler A."/>
            <person name="Sharma R."/>
            <person name="Shetty J."/>
            <person name="Simpson A.J."/>
            <person name="Sisk E."/>
            <person name="Tammi M.T."/>
            <person name="Tarleton R."/>
            <person name="Teixeira S."/>
            <person name="Van Aken S."/>
            <person name="Vogt C."/>
            <person name="Ward P.N."/>
            <person name="Wickstead B."/>
            <person name="Wortman J."/>
            <person name="White O."/>
            <person name="Fraser C.M."/>
            <person name="Stuart K.D."/>
            <person name="Andersson B."/>
        </authorList>
    </citation>
    <scope>NUCLEOTIDE SEQUENCE [LARGE SCALE GENOMIC DNA]</scope>
    <source>
        <strain evidence="2 3">CL Brener</strain>
    </source>
</reference>
<dbReference type="AlphaFoldDB" id="Q4DNM1"/>
<dbReference type="PRINTS" id="PR01803">
    <property type="entry name" value="TCSIALIDASE"/>
</dbReference>
<gene>
    <name evidence="2" type="ORF">Tc00.1047053511667.30</name>
</gene>
<protein>
    <submittedName>
        <fullName evidence="2">Trans-sialidase, putative</fullName>
    </submittedName>
</protein>
<organism evidence="2 3">
    <name type="scientific">Trypanosoma cruzi (strain CL Brener)</name>
    <dbReference type="NCBI Taxonomy" id="353153"/>
    <lineage>
        <taxon>Eukaryota</taxon>
        <taxon>Discoba</taxon>
        <taxon>Euglenozoa</taxon>
        <taxon>Kinetoplastea</taxon>
        <taxon>Metakinetoplastina</taxon>
        <taxon>Trypanosomatida</taxon>
        <taxon>Trypanosomatidae</taxon>
        <taxon>Trypanosoma</taxon>
        <taxon>Schizotrypanum</taxon>
    </lineage>
</organism>
<dbReference type="GO" id="GO:0004308">
    <property type="term" value="F:exo-alpha-sialidase activity"/>
    <property type="evidence" value="ECO:0007669"/>
    <property type="project" value="InterPro"/>
</dbReference>
<dbReference type="EMBL" id="AAHK01000297">
    <property type="protein sequence ID" value="EAN94123.1"/>
    <property type="molecule type" value="Genomic_DNA"/>
</dbReference>
<dbReference type="KEGG" id="tcr:511667.30"/>
<dbReference type="InterPro" id="IPR013320">
    <property type="entry name" value="ConA-like_dom_sf"/>
</dbReference>
<dbReference type="SUPFAM" id="SSF50939">
    <property type="entry name" value="Sialidases"/>
    <property type="match status" value="1"/>
</dbReference>
<dbReference type="InterPro" id="IPR055239">
    <property type="entry name" value="TS_C"/>
</dbReference>
<dbReference type="Gene3D" id="2.120.10.10">
    <property type="match status" value="1"/>
</dbReference>
<dbReference type="Pfam" id="PF22925">
    <property type="entry name" value="TS_C"/>
    <property type="match status" value="1"/>
</dbReference>
<dbReference type="SUPFAM" id="SSF49899">
    <property type="entry name" value="Concanavalin A-like lectins/glucanases"/>
    <property type="match status" value="1"/>
</dbReference>
<dbReference type="GeneID" id="3547790"/>
<dbReference type="InterPro" id="IPR008377">
    <property type="entry name" value="Sialidase_trypan"/>
</dbReference>
<dbReference type="InterPro" id="IPR036278">
    <property type="entry name" value="Sialidase_sf"/>
</dbReference>